<keyword evidence="4" id="KW-1185">Reference proteome</keyword>
<dbReference type="Proteomes" id="UP000297245">
    <property type="component" value="Unassembled WGS sequence"/>
</dbReference>
<organism evidence="3 4">
    <name type="scientific">Dendrothele bispora (strain CBS 962.96)</name>
    <dbReference type="NCBI Taxonomy" id="1314807"/>
    <lineage>
        <taxon>Eukaryota</taxon>
        <taxon>Fungi</taxon>
        <taxon>Dikarya</taxon>
        <taxon>Basidiomycota</taxon>
        <taxon>Agaricomycotina</taxon>
        <taxon>Agaricomycetes</taxon>
        <taxon>Agaricomycetidae</taxon>
        <taxon>Agaricales</taxon>
        <taxon>Agaricales incertae sedis</taxon>
        <taxon>Dendrothele</taxon>
    </lineage>
</organism>
<feature type="domain" description="DUF6570" evidence="2">
    <location>
        <begin position="153"/>
        <end position="285"/>
    </location>
</feature>
<accession>A0A4S8MLM8</accession>
<protein>
    <recommendedName>
        <fullName evidence="2">DUF6570 domain-containing protein</fullName>
    </recommendedName>
</protein>
<dbReference type="OrthoDB" id="3221862at2759"/>
<dbReference type="EMBL" id="ML179067">
    <property type="protein sequence ID" value="THV03429.1"/>
    <property type="molecule type" value="Genomic_DNA"/>
</dbReference>
<evidence type="ECO:0000256" key="1">
    <source>
        <dbReference type="SAM" id="MobiDB-lite"/>
    </source>
</evidence>
<gene>
    <name evidence="3" type="ORF">K435DRAFT_651281</name>
</gene>
<evidence type="ECO:0000313" key="4">
    <source>
        <dbReference type="Proteomes" id="UP000297245"/>
    </source>
</evidence>
<dbReference type="AlphaFoldDB" id="A0A4S8MLM8"/>
<name>A0A4S8MLM8_DENBC</name>
<evidence type="ECO:0000259" key="2">
    <source>
        <dbReference type="Pfam" id="PF20209"/>
    </source>
</evidence>
<reference evidence="3 4" key="1">
    <citation type="journal article" date="2019" name="Nat. Ecol. Evol.">
        <title>Megaphylogeny resolves global patterns of mushroom evolution.</title>
        <authorList>
            <person name="Varga T."/>
            <person name="Krizsan K."/>
            <person name="Foldi C."/>
            <person name="Dima B."/>
            <person name="Sanchez-Garcia M."/>
            <person name="Sanchez-Ramirez S."/>
            <person name="Szollosi G.J."/>
            <person name="Szarkandi J.G."/>
            <person name="Papp V."/>
            <person name="Albert L."/>
            <person name="Andreopoulos W."/>
            <person name="Angelini C."/>
            <person name="Antonin V."/>
            <person name="Barry K.W."/>
            <person name="Bougher N.L."/>
            <person name="Buchanan P."/>
            <person name="Buyck B."/>
            <person name="Bense V."/>
            <person name="Catcheside P."/>
            <person name="Chovatia M."/>
            <person name="Cooper J."/>
            <person name="Damon W."/>
            <person name="Desjardin D."/>
            <person name="Finy P."/>
            <person name="Geml J."/>
            <person name="Haridas S."/>
            <person name="Hughes K."/>
            <person name="Justo A."/>
            <person name="Karasinski D."/>
            <person name="Kautmanova I."/>
            <person name="Kiss B."/>
            <person name="Kocsube S."/>
            <person name="Kotiranta H."/>
            <person name="LaButti K.M."/>
            <person name="Lechner B.E."/>
            <person name="Liimatainen K."/>
            <person name="Lipzen A."/>
            <person name="Lukacs Z."/>
            <person name="Mihaltcheva S."/>
            <person name="Morgado L.N."/>
            <person name="Niskanen T."/>
            <person name="Noordeloos M.E."/>
            <person name="Ohm R.A."/>
            <person name="Ortiz-Santana B."/>
            <person name="Ovrebo C."/>
            <person name="Racz N."/>
            <person name="Riley R."/>
            <person name="Savchenko A."/>
            <person name="Shiryaev A."/>
            <person name="Soop K."/>
            <person name="Spirin V."/>
            <person name="Szebenyi C."/>
            <person name="Tomsovsky M."/>
            <person name="Tulloss R.E."/>
            <person name="Uehling J."/>
            <person name="Grigoriev I.V."/>
            <person name="Vagvolgyi C."/>
            <person name="Papp T."/>
            <person name="Martin F.M."/>
            <person name="Miettinen O."/>
            <person name="Hibbett D.S."/>
            <person name="Nagy L.G."/>
        </authorList>
    </citation>
    <scope>NUCLEOTIDE SEQUENCE [LARGE SCALE GENOMIC DNA]</scope>
    <source>
        <strain evidence="3 4">CBS 962.96</strain>
    </source>
</reference>
<dbReference type="Pfam" id="PF20209">
    <property type="entry name" value="DUF6570"/>
    <property type="match status" value="1"/>
</dbReference>
<evidence type="ECO:0000313" key="3">
    <source>
        <dbReference type="EMBL" id="THV03429.1"/>
    </source>
</evidence>
<feature type="non-terminal residue" evidence="3">
    <location>
        <position position="351"/>
    </location>
</feature>
<feature type="region of interest" description="Disordered" evidence="1">
    <location>
        <begin position="38"/>
        <end position="57"/>
    </location>
</feature>
<sequence>MLKNHICQSCLNTVVLFEPFVVKSNAERQSEWYSNLDEEGRKELSKQKNGTKPLFPPKPLNQSHVMKTIRGFCQDIDPSNFIETGCAVYGQLHPLIKCRPLHKKEIDLSILHVPNVTRKERKSIYDPVCDLRGPVLASGCTPICEECFDNLSKSKMPGKALAQGLWIGDIPNELKNLRFAEKLLIARVRHSRCLVKVASGRYKMKANIMCFSNPVEKIYNILPPGRDDLDEMIAFMFTGPLQPTPEQLRDTPLLVRRAVVKRALEWLKLNHKDDQDIIISKENLESYDEESVPLPYEYHYQENNVDPLSLALTESAEDDGSDGGPCPVRVHGITGEDFGNMTSREMRATAI</sequence>
<dbReference type="InterPro" id="IPR046700">
    <property type="entry name" value="DUF6570"/>
</dbReference>
<proteinExistence type="predicted"/>